<dbReference type="Gene3D" id="3.40.1280.30">
    <property type="match status" value="1"/>
</dbReference>
<feature type="compositionally biased region" description="Basic and acidic residues" evidence="6">
    <location>
        <begin position="439"/>
        <end position="448"/>
    </location>
</feature>
<evidence type="ECO:0000256" key="4">
    <source>
        <dbReference type="ARBA" id="ARBA00022691"/>
    </source>
</evidence>
<keyword evidence="9" id="KW-1185">Reference proteome</keyword>
<reference evidence="8" key="1">
    <citation type="submission" date="2019-11" db="EMBL/GenBank/DDBJ databases">
        <authorList>
            <person name="Liu Y."/>
            <person name="Hou J."/>
            <person name="Li T.-Q."/>
            <person name="Guan C.-H."/>
            <person name="Wu X."/>
            <person name="Wu H.-Z."/>
            <person name="Ling F."/>
            <person name="Zhang R."/>
            <person name="Shi X.-G."/>
            <person name="Ren J.-P."/>
            <person name="Chen E.-F."/>
            <person name="Sun J.-M."/>
        </authorList>
    </citation>
    <scope>NUCLEOTIDE SEQUENCE</scope>
    <source>
        <strain evidence="8">Adult_tree_wgs_1</strain>
        <tissue evidence="8">Leaves</tissue>
    </source>
</reference>
<organism evidence="8 9">
    <name type="scientific">Rhododendron simsii</name>
    <name type="common">Sims's rhododendron</name>
    <dbReference type="NCBI Taxonomy" id="118357"/>
    <lineage>
        <taxon>Eukaryota</taxon>
        <taxon>Viridiplantae</taxon>
        <taxon>Streptophyta</taxon>
        <taxon>Embryophyta</taxon>
        <taxon>Tracheophyta</taxon>
        <taxon>Spermatophyta</taxon>
        <taxon>Magnoliopsida</taxon>
        <taxon>eudicotyledons</taxon>
        <taxon>Gunneridae</taxon>
        <taxon>Pentapetalae</taxon>
        <taxon>asterids</taxon>
        <taxon>Ericales</taxon>
        <taxon>Ericaceae</taxon>
        <taxon>Ericoideae</taxon>
        <taxon>Rhodoreae</taxon>
        <taxon>Rhododendron</taxon>
    </lineage>
</organism>
<dbReference type="PANTHER" id="PTHR13563">
    <property type="entry name" value="TRNA (GUANINE-9-) METHYLTRANSFERASE"/>
    <property type="match status" value="1"/>
</dbReference>
<evidence type="ECO:0000256" key="5">
    <source>
        <dbReference type="ARBA" id="ARBA00048434"/>
    </source>
</evidence>
<sequence>MAHKQPRHDRLTGVEKIPSQFLGMESIDTRGVIFEFQHSLLLGPFCVCLPILPIFQDGVNKQDSNMTLSLHFPTSFHFPNPTHSSHLNSIRATTKTLAPRIDNPHFRSLQMTTATTEPPITSGENSPRNDDGCASQPLMSKRAQKKLLKQQKSEAKKAQKKALAKEQKKREGERKRREWEERVAALSEEEREKLIGSRKGLRKERMEKRCEERESKVKRLNEAKTQGQNIVVDLEFASLMTPSEINSLVQQIMYCYAMNARCSSPGHLWLTGCHGEMEIQLQRLPGFDKWIIEKENRPYVEAFQDRKEHLVYLTADSENILEELDPWKIYIVGGLVDRNRWKGITMKKAEEQGIQTAKLPIGNYLKMSGSKVLTVNQVIEILLEFLETRDWKTSFFKVIPQRKRCEADSEKKQGDSDGEDNRETADHLKRKKNCVESCPHPEKKLDEC</sequence>
<feature type="compositionally biased region" description="Polar residues" evidence="6">
    <location>
        <begin position="109"/>
        <end position="126"/>
    </location>
</feature>
<dbReference type="GO" id="GO:0052905">
    <property type="term" value="F:tRNA (guanosine(9)-N1)-methyltransferase activity"/>
    <property type="evidence" value="ECO:0007669"/>
    <property type="project" value="UniProtKB-EC"/>
</dbReference>
<evidence type="ECO:0000256" key="6">
    <source>
        <dbReference type="SAM" id="MobiDB-lite"/>
    </source>
</evidence>
<comment type="catalytic activity">
    <reaction evidence="5">
        <text>guanosine(9) in tRNA + S-adenosyl-L-methionine = N(1)-methylguanosine(9) in tRNA + S-adenosyl-L-homocysteine + H(+)</text>
        <dbReference type="Rhea" id="RHEA:43156"/>
        <dbReference type="Rhea" id="RHEA-COMP:10367"/>
        <dbReference type="Rhea" id="RHEA-COMP:10368"/>
        <dbReference type="ChEBI" id="CHEBI:15378"/>
        <dbReference type="ChEBI" id="CHEBI:57856"/>
        <dbReference type="ChEBI" id="CHEBI:59789"/>
        <dbReference type="ChEBI" id="CHEBI:73542"/>
        <dbReference type="ChEBI" id="CHEBI:74269"/>
        <dbReference type="EC" id="2.1.1.221"/>
    </reaction>
</comment>
<feature type="compositionally biased region" description="Basic and acidic residues" evidence="6">
    <location>
        <begin position="151"/>
        <end position="180"/>
    </location>
</feature>
<feature type="domain" description="SAM-dependent MTase TRM10-type" evidence="7">
    <location>
        <begin position="216"/>
        <end position="406"/>
    </location>
</feature>
<evidence type="ECO:0000256" key="1">
    <source>
        <dbReference type="ARBA" id="ARBA00012797"/>
    </source>
</evidence>
<dbReference type="FunFam" id="3.40.1280.30:FF:000018">
    <property type="entry name" value="Os02g0725600 protein"/>
    <property type="match status" value="1"/>
</dbReference>
<feature type="compositionally biased region" description="Basic and acidic residues" evidence="6">
    <location>
        <begin position="404"/>
        <end position="427"/>
    </location>
</feature>
<feature type="region of interest" description="Disordered" evidence="6">
    <location>
        <begin position="404"/>
        <end position="448"/>
    </location>
</feature>
<proteinExistence type="predicted"/>
<dbReference type="OrthoDB" id="278300at2759"/>
<gene>
    <name evidence="8" type="ORF">RHSIM_Rhsim13G0140700</name>
</gene>
<accession>A0A834G1H8</accession>
<dbReference type="EC" id="2.1.1.221" evidence="1"/>
<dbReference type="InterPro" id="IPR028564">
    <property type="entry name" value="MT_TRM10-typ"/>
</dbReference>
<keyword evidence="4" id="KW-0949">S-adenosyl-L-methionine</keyword>
<dbReference type="Proteomes" id="UP000626092">
    <property type="component" value="Unassembled WGS sequence"/>
</dbReference>
<dbReference type="GO" id="GO:0002939">
    <property type="term" value="P:tRNA N1-guanine methylation"/>
    <property type="evidence" value="ECO:0007669"/>
    <property type="project" value="TreeGrafter"/>
</dbReference>
<dbReference type="PROSITE" id="PS51675">
    <property type="entry name" value="SAM_MT_TRM10"/>
    <property type="match status" value="1"/>
</dbReference>
<dbReference type="InterPro" id="IPR038459">
    <property type="entry name" value="MT_TRM10-typ_sf"/>
</dbReference>
<name>A0A834G1H8_RHOSS</name>
<dbReference type="AlphaFoldDB" id="A0A834G1H8"/>
<dbReference type="PANTHER" id="PTHR13563:SF13">
    <property type="entry name" value="TRNA METHYLTRANSFERASE 10 HOMOLOG A"/>
    <property type="match status" value="1"/>
</dbReference>
<protein>
    <recommendedName>
        <fullName evidence="1">tRNA (guanine(9)-N(1))-methyltransferase</fullName>
        <ecNumber evidence="1">2.1.1.221</ecNumber>
    </recommendedName>
</protein>
<comment type="caution">
    <text evidence="8">The sequence shown here is derived from an EMBL/GenBank/DDBJ whole genome shotgun (WGS) entry which is preliminary data.</text>
</comment>
<evidence type="ECO:0000259" key="7">
    <source>
        <dbReference type="PROSITE" id="PS51675"/>
    </source>
</evidence>
<dbReference type="InterPro" id="IPR007356">
    <property type="entry name" value="tRNA_m1G_MeTrfase_euk"/>
</dbReference>
<dbReference type="GO" id="GO:0000049">
    <property type="term" value="F:tRNA binding"/>
    <property type="evidence" value="ECO:0007669"/>
    <property type="project" value="TreeGrafter"/>
</dbReference>
<keyword evidence="2" id="KW-0489">Methyltransferase</keyword>
<dbReference type="GO" id="GO:0005634">
    <property type="term" value="C:nucleus"/>
    <property type="evidence" value="ECO:0007669"/>
    <property type="project" value="TreeGrafter"/>
</dbReference>
<evidence type="ECO:0000313" key="9">
    <source>
        <dbReference type="Proteomes" id="UP000626092"/>
    </source>
</evidence>
<evidence type="ECO:0000256" key="3">
    <source>
        <dbReference type="ARBA" id="ARBA00022679"/>
    </source>
</evidence>
<dbReference type="CDD" id="cd18089">
    <property type="entry name" value="SPOUT_Trm10-like"/>
    <property type="match status" value="1"/>
</dbReference>
<keyword evidence="3" id="KW-0808">Transferase</keyword>
<evidence type="ECO:0000256" key="2">
    <source>
        <dbReference type="ARBA" id="ARBA00022603"/>
    </source>
</evidence>
<evidence type="ECO:0000313" key="8">
    <source>
        <dbReference type="EMBL" id="KAF7121205.1"/>
    </source>
</evidence>
<dbReference type="EMBL" id="WJXA01000013">
    <property type="protein sequence ID" value="KAF7121205.1"/>
    <property type="molecule type" value="Genomic_DNA"/>
</dbReference>
<feature type="region of interest" description="Disordered" evidence="6">
    <location>
        <begin position="96"/>
        <end position="180"/>
    </location>
</feature>